<evidence type="ECO:0000313" key="1">
    <source>
        <dbReference type="EMBL" id="NEL78382.1"/>
    </source>
</evidence>
<dbReference type="EMBL" id="JAAGYU010000126">
    <property type="protein sequence ID" value="NEL78382.1"/>
    <property type="molecule type" value="Genomic_DNA"/>
</dbReference>
<sequence>MAAVIGGSIFGNAQRILFKALPPGDWKKFGGVSNNDPKAGGGARDLRYNGFDNFELVAQTLFPTKMIRRTRGGAPKLINAYEGLLKHTFGLSASDDAFFENPTDVRDAEWRFTKVSSKSPIAVATPMAGVGDTDILVLVQENPGEVVPVFTTLNMMPPGQISTFIRQVCQAPRKSRSDATPAGFLDIAGNWIDHN</sequence>
<dbReference type="RefSeq" id="WP_145589986.1">
    <property type="nucleotide sequence ID" value="NZ_CP167822.1"/>
</dbReference>
<accession>A0A6P0E353</accession>
<comment type="caution">
    <text evidence="1">The sequence shown here is derived from an EMBL/GenBank/DDBJ whole genome shotgun (WGS) entry which is preliminary data.</text>
</comment>
<reference evidence="1 2" key="1">
    <citation type="submission" date="2019-11" db="EMBL/GenBank/DDBJ databases">
        <title>Genome-resolved metagenomics to study the prevalence of co-infection and intraspecific heterogeneity among plant pathogen metapopulations.</title>
        <authorList>
            <person name="Newberry E."/>
            <person name="Bhandari R."/>
            <person name="Kemble J."/>
            <person name="Sikora E."/>
            <person name="Potnis N."/>
        </authorList>
    </citation>
    <scope>NUCLEOTIDE SEQUENCE [LARGE SCALE GENOMIC DNA]</scope>
    <source>
        <strain evidence="1">Xp_Tom_Tuscaloosa_18b</strain>
    </source>
</reference>
<dbReference type="Proteomes" id="UP000471082">
    <property type="component" value="Unassembled WGS sequence"/>
</dbReference>
<proteinExistence type="predicted"/>
<organism evidence="1 2">
    <name type="scientific">Xanthomonas perforans</name>
    <dbReference type="NCBI Taxonomy" id="442694"/>
    <lineage>
        <taxon>Bacteria</taxon>
        <taxon>Pseudomonadati</taxon>
        <taxon>Pseudomonadota</taxon>
        <taxon>Gammaproteobacteria</taxon>
        <taxon>Lysobacterales</taxon>
        <taxon>Lysobacteraceae</taxon>
        <taxon>Xanthomonas</taxon>
    </lineage>
</organism>
<evidence type="ECO:0000313" key="2">
    <source>
        <dbReference type="Proteomes" id="UP000471082"/>
    </source>
</evidence>
<protein>
    <submittedName>
        <fullName evidence="1">Uncharacterized protein</fullName>
    </submittedName>
</protein>
<gene>
    <name evidence="1" type="ORF">G3W61_19380</name>
</gene>
<dbReference type="AlphaFoldDB" id="A0A6P0E353"/>
<name>A0A6P0E353_XANPE</name>